<comment type="caution">
    <text evidence="1">The sequence shown here is derived from an EMBL/GenBank/DDBJ whole genome shotgun (WGS) entry which is preliminary data.</text>
</comment>
<evidence type="ECO:0000313" key="1">
    <source>
        <dbReference type="EMBL" id="MBU5669539.1"/>
    </source>
</evidence>
<organism evidence="1 2">
    <name type="scientific">Peptoniphilus ovalis</name>
    <dbReference type="NCBI Taxonomy" id="2841503"/>
    <lineage>
        <taxon>Bacteria</taxon>
        <taxon>Bacillati</taxon>
        <taxon>Bacillota</taxon>
        <taxon>Tissierellia</taxon>
        <taxon>Tissierellales</taxon>
        <taxon>Peptoniphilaceae</taxon>
        <taxon>Peptoniphilus</taxon>
    </lineage>
</organism>
<reference evidence="1 2" key="1">
    <citation type="submission" date="2021-06" db="EMBL/GenBank/DDBJ databases">
        <authorList>
            <person name="Sun Q."/>
            <person name="Li D."/>
        </authorList>
    </citation>
    <scope>NUCLEOTIDE SEQUENCE [LARGE SCALE GENOMIC DNA]</scope>
    <source>
        <strain evidence="1 2">MSJ-1</strain>
    </source>
</reference>
<proteinExistence type="predicted"/>
<dbReference type="Proteomes" id="UP000783742">
    <property type="component" value="Unassembled WGS sequence"/>
</dbReference>
<accession>A0ABS6FHA8</accession>
<protein>
    <submittedName>
        <fullName evidence="1">Uncharacterized protein</fullName>
    </submittedName>
</protein>
<dbReference type="EMBL" id="JAHLQO010000004">
    <property type="protein sequence ID" value="MBU5669539.1"/>
    <property type="molecule type" value="Genomic_DNA"/>
</dbReference>
<dbReference type="RefSeq" id="WP_216549374.1">
    <property type="nucleotide sequence ID" value="NZ_JAHLQO010000004.1"/>
</dbReference>
<keyword evidence="2" id="KW-1185">Reference proteome</keyword>
<sequence length="84" mass="9837">MKLNDLFVELVRKKLGVYKSSLSESIVVQNKNDETVLTANYRTPYIINTDFEGFAELRPKDQKEIFSLFYKLMETIEKGENIEL</sequence>
<name>A0ABS6FHA8_9FIRM</name>
<gene>
    <name evidence="1" type="ORF">KQI68_06760</name>
</gene>
<evidence type="ECO:0000313" key="2">
    <source>
        <dbReference type="Proteomes" id="UP000783742"/>
    </source>
</evidence>